<reference evidence="2" key="1">
    <citation type="submission" date="2019-06" db="EMBL/GenBank/DDBJ databases">
        <title>Complete genome sequence of Stenotrophomonas phage Moby.</title>
        <authorList>
            <person name="Vicary A."/>
            <person name="Newkirk H."/>
            <person name="Moreland R."/>
            <person name="Liu M."/>
            <person name="Ramsey J."/>
            <person name="Gonzalez C.F."/>
            <person name="Leavitt J."/>
        </authorList>
    </citation>
    <scope>NUCLEOTIDE SEQUENCE [LARGE SCALE GENOMIC DNA]</scope>
</reference>
<evidence type="ECO:0000313" key="1">
    <source>
        <dbReference type="EMBL" id="QFR57914.1"/>
    </source>
</evidence>
<evidence type="ECO:0000313" key="2">
    <source>
        <dbReference type="Proteomes" id="UP000325424"/>
    </source>
</evidence>
<name>A0A5P8PMM1_9CAUD</name>
<accession>A0A5P8PMM1</accession>
<protein>
    <submittedName>
        <fullName evidence="1">Uncharacterized protein</fullName>
    </submittedName>
</protein>
<dbReference type="Proteomes" id="UP000325424">
    <property type="component" value="Segment"/>
</dbReference>
<keyword evidence="2" id="KW-1185">Reference proteome</keyword>
<dbReference type="EMBL" id="MN095772">
    <property type="protein sequence ID" value="QFR57914.1"/>
    <property type="molecule type" value="Genomic_DNA"/>
</dbReference>
<gene>
    <name evidence="1" type="ORF">CPT_Moby_189</name>
</gene>
<sequence>MGQYAPDPAYPSMIHFKPDDTANEFHYLADNPVNLREAIKAAVDHFMMFPEHRATINASYDRTLIEARLEIKSEYIHTRCIYYDCFDPSDWDNYLVFTLETKE</sequence>
<proteinExistence type="predicted"/>
<organism evidence="1 2">
    <name type="scientific">Stenotrophomonas phage Moby</name>
    <dbReference type="NCBI Taxonomy" id="2601680"/>
    <lineage>
        <taxon>Viruses</taxon>
        <taxon>Duplodnaviria</taxon>
        <taxon>Heunggongvirae</taxon>
        <taxon>Uroviricota</taxon>
        <taxon>Caudoviricetes</taxon>
        <taxon>Menderavirus</taxon>
        <taxon>Menderavirus moby</taxon>
    </lineage>
</organism>